<organism evidence="1 2">
    <name type="scientific">Metabacillus flavus</name>
    <dbReference type="NCBI Taxonomy" id="2823519"/>
    <lineage>
        <taxon>Bacteria</taxon>
        <taxon>Bacillati</taxon>
        <taxon>Bacillota</taxon>
        <taxon>Bacilli</taxon>
        <taxon>Bacillales</taxon>
        <taxon>Bacillaceae</taxon>
        <taxon>Metabacillus</taxon>
    </lineage>
</organism>
<name>A0ABS5LB83_9BACI</name>
<evidence type="ECO:0000313" key="2">
    <source>
        <dbReference type="Proteomes" id="UP000682403"/>
    </source>
</evidence>
<gene>
    <name evidence="1" type="ORF">J9317_03310</name>
</gene>
<accession>A0ABS5LB83</accession>
<evidence type="ECO:0000313" key="1">
    <source>
        <dbReference type="EMBL" id="MBS2967803.1"/>
    </source>
</evidence>
<keyword evidence="2" id="KW-1185">Reference proteome</keyword>
<dbReference type="Pfam" id="PF12784">
    <property type="entry name" value="PDDEXK_2"/>
    <property type="match status" value="1"/>
</dbReference>
<dbReference type="Proteomes" id="UP000682403">
    <property type="component" value="Unassembled WGS sequence"/>
</dbReference>
<sequence length="52" mass="6144">MMRRLKPLNDFVFKKLFGENKDKDILIGFLNAIIQTDVEDLYIVEETLVKTK</sequence>
<reference evidence="1 2" key="1">
    <citation type="submission" date="2021-04" db="EMBL/GenBank/DDBJ databases">
        <title>Metabacillus sp. strain KIGAM252 whole genome sequence.</title>
        <authorList>
            <person name="Seo M.-J."/>
            <person name="Cho E.-S."/>
            <person name="Hwang C.Y."/>
            <person name="Yoon D.J."/>
        </authorList>
    </citation>
    <scope>NUCLEOTIDE SEQUENCE [LARGE SCALE GENOMIC DNA]</scope>
    <source>
        <strain evidence="1 2">KIGAM252</strain>
    </source>
</reference>
<protein>
    <submittedName>
        <fullName evidence="1">PD-(D/E)XK nuclease family transposase</fullName>
    </submittedName>
</protein>
<proteinExistence type="predicted"/>
<comment type="caution">
    <text evidence="1">The sequence shown here is derived from an EMBL/GenBank/DDBJ whole genome shotgun (WGS) entry which is preliminary data.</text>
</comment>
<dbReference type="EMBL" id="JAGVRK010000001">
    <property type="protein sequence ID" value="MBS2967803.1"/>
    <property type="molecule type" value="Genomic_DNA"/>
</dbReference>